<feature type="domain" description="Glycoside hydrolase family 2 catalytic" evidence="5">
    <location>
        <begin position="163"/>
        <end position="328"/>
    </location>
</feature>
<dbReference type="PANTHER" id="PTHR42732:SF3">
    <property type="entry name" value="HYDROLASE"/>
    <property type="match status" value="1"/>
</dbReference>
<comment type="similarity">
    <text evidence="1">Belongs to the glycosyl hydrolase 2 family.</text>
</comment>
<sequence length="354" mass="41325">DITDFLKEGKNILVVKAEDSKTTEQPRGKQSWKLHSFACFYTRTTGIWQTVWLEPLPLTRVEKVRLHTNINRSTVHFDVWINGKCGPKVLQLDIITPVKKTIAFSREFRLSEDSQILSFDVAIADAQLWSPEDPNLYQVKIQVQEDKQYVDQVETYFGMRDISVEGGKIFLNNKPYYLRMVLDQGYFPGGIYTGSSDQDYRKDIIATKKFGFNGVRKHQKIEDPRYLYWADKLGLLIWEEAPSFHRWSEKATNDFRGMWKEIIERDCNHPCIIAWVPFNESWGINDVEWDKEQQQFVVSMYELTRSLDSTRLIVDNSGWEHTKTDIIDIHNYTEDPKVFSSLDTAPDRTLMASG</sequence>
<keyword evidence="3" id="KW-0326">Glycosidase</keyword>
<dbReference type="Gene3D" id="2.60.120.260">
    <property type="entry name" value="Galactose-binding domain-like"/>
    <property type="match status" value="1"/>
</dbReference>
<protein>
    <recommendedName>
        <fullName evidence="7">Glycoside hydrolase family 2</fullName>
    </recommendedName>
</protein>
<feature type="domain" description="Glycoside hydrolase family 2 immunoglobulin-like beta-sandwich" evidence="4">
    <location>
        <begin position="59"/>
        <end position="160"/>
    </location>
</feature>
<evidence type="ECO:0000256" key="3">
    <source>
        <dbReference type="ARBA" id="ARBA00023295"/>
    </source>
</evidence>
<evidence type="ECO:0000259" key="4">
    <source>
        <dbReference type="Pfam" id="PF00703"/>
    </source>
</evidence>
<evidence type="ECO:0000259" key="5">
    <source>
        <dbReference type="Pfam" id="PF02836"/>
    </source>
</evidence>
<accession>X1SX62</accession>
<dbReference type="Pfam" id="PF00703">
    <property type="entry name" value="Glyco_hydro_2"/>
    <property type="match status" value="1"/>
</dbReference>
<comment type="caution">
    <text evidence="6">The sequence shown here is derived from an EMBL/GenBank/DDBJ whole genome shotgun (WGS) entry which is preliminary data.</text>
</comment>
<feature type="non-terminal residue" evidence="6">
    <location>
        <position position="354"/>
    </location>
</feature>
<evidence type="ECO:0000256" key="1">
    <source>
        <dbReference type="ARBA" id="ARBA00007401"/>
    </source>
</evidence>
<dbReference type="SUPFAM" id="SSF51445">
    <property type="entry name" value="(Trans)glycosidases"/>
    <property type="match status" value="1"/>
</dbReference>
<evidence type="ECO:0008006" key="7">
    <source>
        <dbReference type="Google" id="ProtNLM"/>
    </source>
</evidence>
<reference evidence="6" key="1">
    <citation type="journal article" date="2014" name="Front. Microbiol.">
        <title>High frequency of phylogenetically diverse reductive dehalogenase-homologous genes in deep subseafloor sedimentary metagenomes.</title>
        <authorList>
            <person name="Kawai M."/>
            <person name="Futagami T."/>
            <person name="Toyoda A."/>
            <person name="Takaki Y."/>
            <person name="Nishi S."/>
            <person name="Hori S."/>
            <person name="Arai W."/>
            <person name="Tsubouchi T."/>
            <person name="Morono Y."/>
            <person name="Uchiyama I."/>
            <person name="Ito T."/>
            <person name="Fujiyama A."/>
            <person name="Inagaki F."/>
            <person name="Takami H."/>
        </authorList>
    </citation>
    <scope>NUCLEOTIDE SEQUENCE</scope>
    <source>
        <strain evidence="6">Expedition CK06-06</strain>
    </source>
</reference>
<dbReference type="GO" id="GO:0005975">
    <property type="term" value="P:carbohydrate metabolic process"/>
    <property type="evidence" value="ECO:0007669"/>
    <property type="project" value="InterPro"/>
</dbReference>
<dbReference type="InterPro" id="IPR036156">
    <property type="entry name" value="Beta-gal/glucu_dom_sf"/>
</dbReference>
<proteinExistence type="inferred from homology"/>
<dbReference type="InterPro" id="IPR013783">
    <property type="entry name" value="Ig-like_fold"/>
</dbReference>
<dbReference type="AlphaFoldDB" id="X1SX62"/>
<dbReference type="InterPro" id="IPR017853">
    <property type="entry name" value="GH"/>
</dbReference>
<dbReference type="InterPro" id="IPR006103">
    <property type="entry name" value="Glyco_hydro_2_cat"/>
</dbReference>
<keyword evidence="2" id="KW-0378">Hydrolase</keyword>
<dbReference type="InterPro" id="IPR006102">
    <property type="entry name" value="Ig-like_GH2"/>
</dbReference>
<dbReference type="Gene3D" id="3.20.20.80">
    <property type="entry name" value="Glycosidases"/>
    <property type="match status" value="1"/>
</dbReference>
<dbReference type="InterPro" id="IPR008979">
    <property type="entry name" value="Galactose-bd-like_sf"/>
</dbReference>
<feature type="non-terminal residue" evidence="6">
    <location>
        <position position="1"/>
    </location>
</feature>
<name>X1SX62_9ZZZZ</name>
<dbReference type="EMBL" id="BARW01008372">
    <property type="protein sequence ID" value="GAI83741.1"/>
    <property type="molecule type" value="Genomic_DNA"/>
</dbReference>
<organism evidence="6">
    <name type="scientific">marine sediment metagenome</name>
    <dbReference type="NCBI Taxonomy" id="412755"/>
    <lineage>
        <taxon>unclassified sequences</taxon>
        <taxon>metagenomes</taxon>
        <taxon>ecological metagenomes</taxon>
    </lineage>
</organism>
<dbReference type="PANTHER" id="PTHR42732">
    <property type="entry name" value="BETA-GALACTOSIDASE"/>
    <property type="match status" value="1"/>
</dbReference>
<gene>
    <name evidence="6" type="ORF">S12H4_17180</name>
</gene>
<dbReference type="Gene3D" id="2.60.40.10">
    <property type="entry name" value="Immunoglobulins"/>
    <property type="match status" value="1"/>
</dbReference>
<evidence type="ECO:0000256" key="2">
    <source>
        <dbReference type="ARBA" id="ARBA00022801"/>
    </source>
</evidence>
<dbReference type="SUPFAM" id="SSF49303">
    <property type="entry name" value="beta-Galactosidase/glucuronidase domain"/>
    <property type="match status" value="1"/>
</dbReference>
<dbReference type="Pfam" id="PF02836">
    <property type="entry name" value="Glyco_hydro_2_C"/>
    <property type="match status" value="1"/>
</dbReference>
<dbReference type="GO" id="GO:0004553">
    <property type="term" value="F:hydrolase activity, hydrolyzing O-glycosyl compounds"/>
    <property type="evidence" value="ECO:0007669"/>
    <property type="project" value="InterPro"/>
</dbReference>
<dbReference type="SUPFAM" id="SSF49785">
    <property type="entry name" value="Galactose-binding domain-like"/>
    <property type="match status" value="1"/>
</dbReference>
<dbReference type="InterPro" id="IPR051913">
    <property type="entry name" value="GH2_Domain-Containing"/>
</dbReference>
<evidence type="ECO:0000313" key="6">
    <source>
        <dbReference type="EMBL" id="GAI83741.1"/>
    </source>
</evidence>